<dbReference type="InterPro" id="IPR003439">
    <property type="entry name" value="ABC_transporter-like_ATP-bd"/>
</dbReference>
<keyword evidence="5 10" id="KW-0812">Transmembrane</keyword>
<evidence type="ECO:0000256" key="7">
    <source>
        <dbReference type="ARBA" id="ARBA00022840"/>
    </source>
</evidence>
<dbReference type="PANTHER" id="PTHR19229">
    <property type="entry name" value="ATP-BINDING CASSETTE TRANSPORTER SUBFAMILY A ABCA"/>
    <property type="match status" value="1"/>
</dbReference>
<dbReference type="FunFam" id="3.40.50.300:FF:000335">
    <property type="entry name" value="ATP binding cassette subfamily A member 5"/>
    <property type="match status" value="1"/>
</dbReference>
<evidence type="ECO:0000313" key="12">
    <source>
        <dbReference type="EMBL" id="KAK3090139.1"/>
    </source>
</evidence>
<dbReference type="GO" id="GO:0005319">
    <property type="term" value="F:lipid transporter activity"/>
    <property type="evidence" value="ECO:0007669"/>
    <property type="project" value="TreeGrafter"/>
</dbReference>
<dbReference type="Pfam" id="PF12698">
    <property type="entry name" value="ABC2_membrane_3"/>
    <property type="match status" value="2"/>
</dbReference>
<dbReference type="InterPro" id="IPR013525">
    <property type="entry name" value="ABC2_TM"/>
</dbReference>
<feature type="transmembrane region" description="Helical" evidence="10">
    <location>
        <begin position="1485"/>
        <end position="1501"/>
    </location>
</feature>
<dbReference type="SMART" id="SM00382">
    <property type="entry name" value="AAA"/>
    <property type="match status" value="2"/>
</dbReference>
<feature type="domain" description="ABC transporter" evidence="11">
    <location>
        <begin position="1801"/>
        <end position="2045"/>
    </location>
</feature>
<evidence type="ECO:0000256" key="3">
    <source>
        <dbReference type="ARBA" id="ARBA00008869"/>
    </source>
</evidence>
<organism evidence="12 13">
    <name type="scientific">Pinctada imbricata</name>
    <name type="common">Atlantic pearl-oyster</name>
    <name type="synonym">Pinctada martensii</name>
    <dbReference type="NCBI Taxonomy" id="66713"/>
    <lineage>
        <taxon>Eukaryota</taxon>
        <taxon>Metazoa</taxon>
        <taxon>Spiralia</taxon>
        <taxon>Lophotrochozoa</taxon>
        <taxon>Mollusca</taxon>
        <taxon>Bivalvia</taxon>
        <taxon>Autobranchia</taxon>
        <taxon>Pteriomorphia</taxon>
        <taxon>Pterioida</taxon>
        <taxon>Pterioidea</taxon>
        <taxon>Pteriidae</taxon>
        <taxon>Pinctada</taxon>
    </lineage>
</organism>
<dbReference type="GO" id="GO:0140359">
    <property type="term" value="F:ABC-type transporter activity"/>
    <property type="evidence" value="ECO:0007669"/>
    <property type="project" value="InterPro"/>
</dbReference>
<dbReference type="Pfam" id="PF04117">
    <property type="entry name" value="Mpv17_PMP22"/>
    <property type="match status" value="1"/>
</dbReference>
<dbReference type="InterPro" id="IPR026082">
    <property type="entry name" value="ABCA"/>
</dbReference>
<feature type="transmembrane region" description="Helical" evidence="10">
    <location>
        <begin position="733"/>
        <end position="754"/>
    </location>
</feature>
<evidence type="ECO:0000256" key="4">
    <source>
        <dbReference type="ARBA" id="ARBA00022448"/>
    </source>
</evidence>
<feature type="domain" description="ABC transporter" evidence="11">
    <location>
        <begin position="918"/>
        <end position="1112"/>
    </location>
</feature>
<dbReference type="CDD" id="cd03263">
    <property type="entry name" value="ABC_subfamily_A"/>
    <property type="match status" value="1"/>
</dbReference>
<dbReference type="Pfam" id="PF00005">
    <property type="entry name" value="ABC_tran"/>
    <property type="match status" value="2"/>
</dbReference>
<evidence type="ECO:0000256" key="6">
    <source>
        <dbReference type="ARBA" id="ARBA00022741"/>
    </source>
</evidence>
<feature type="transmembrane region" description="Helical" evidence="10">
    <location>
        <begin position="760"/>
        <end position="780"/>
    </location>
</feature>
<evidence type="ECO:0000313" key="13">
    <source>
        <dbReference type="Proteomes" id="UP001186944"/>
    </source>
</evidence>
<keyword evidence="9 10" id="KW-0472">Membrane</keyword>
<comment type="subcellular location">
    <subcellularLocation>
        <location evidence="1">Membrane</location>
        <topology evidence="1">Multi-pass membrane protein</topology>
    </subcellularLocation>
</comment>
<dbReference type="EMBL" id="VSWD01000010">
    <property type="protein sequence ID" value="KAK3090139.1"/>
    <property type="molecule type" value="Genomic_DNA"/>
</dbReference>
<keyword evidence="7" id="KW-0067">ATP-binding</keyword>
<feature type="transmembrane region" description="Helical" evidence="10">
    <location>
        <begin position="837"/>
        <end position="859"/>
    </location>
</feature>
<gene>
    <name evidence="12" type="ORF">FSP39_009459</name>
</gene>
<comment type="similarity">
    <text evidence="2">Belongs to the peroxisomal membrane protein PXMP2/4 family.</text>
</comment>
<protein>
    <recommendedName>
        <fullName evidence="11">ABC transporter domain-containing protein</fullName>
    </recommendedName>
</protein>
<feature type="transmembrane region" description="Helical" evidence="10">
    <location>
        <begin position="1584"/>
        <end position="1610"/>
    </location>
</feature>
<proteinExistence type="inferred from homology"/>
<dbReference type="InterPro" id="IPR056264">
    <property type="entry name" value="R2_ABCA1-4-like"/>
</dbReference>
<evidence type="ECO:0000256" key="10">
    <source>
        <dbReference type="SAM" id="Phobius"/>
    </source>
</evidence>
<dbReference type="PANTHER" id="PTHR19229:SF185">
    <property type="entry name" value="ABC TRANSPORTER DOMAIN-CONTAINING PROTEIN"/>
    <property type="match status" value="1"/>
</dbReference>
<evidence type="ECO:0000256" key="8">
    <source>
        <dbReference type="ARBA" id="ARBA00022989"/>
    </source>
</evidence>
<feature type="transmembrane region" description="Helical" evidence="10">
    <location>
        <begin position="656"/>
        <end position="677"/>
    </location>
</feature>
<keyword evidence="8 10" id="KW-1133">Transmembrane helix</keyword>
<feature type="transmembrane region" description="Helical" evidence="10">
    <location>
        <begin position="1622"/>
        <end position="1640"/>
    </location>
</feature>
<feature type="transmembrane region" description="Helical" evidence="10">
    <location>
        <begin position="1249"/>
        <end position="1268"/>
    </location>
</feature>
<dbReference type="PROSITE" id="PS00211">
    <property type="entry name" value="ABC_TRANSPORTER_1"/>
    <property type="match status" value="1"/>
</dbReference>
<evidence type="ECO:0000256" key="1">
    <source>
        <dbReference type="ARBA" id="ARBA00004141"/>
    </source>
</evidence>
<evidence type="ECO:0000259" key="11">
    <source>
        <dbReference type="PROSITE" id="PS50893"/>
    </source>
</evidence>
<feature type="transmembrane region" description="Helical" evidence="10">
    <location>
        <begin position="697"/>
        <end position="721"/>
    </location>
</feature>
<keyword evidence="4" id="KW-0813">Transport</keyword>
<dbReference type="GO" id="GO:0016020">
    <property type="term" value="C:membrane"/>
    <property type="evidence" value="ECO:0007669"/>
    <property type="project" value="UniProtKB-SubCell"/>
</dbReference>
<dbReference type="Proteomes" id="UP001186944">
    <property type="component" value="Unassembled WGS sequence"/>
</dbReference>
<keyword evidence="6" id="KW-0547">Nucleotide-binding</keyword>
<feature type="transmembrane region" description="Helical" evidence="10">
    <location>
        <begin position="1542"/>
        <end position="1564"/>
    </location>
</feature>
<reference evidence="12" key="1">
    <citation type="submission" date="2019-08" db="EMBL/GenBank/DDBJ databases">
        <title>The improved chromosome-level genome for the pearl oyster Pinctada fucata martensii using PacBio sequencing and Hi-C.</title>
        <authorList>
            <person name="Zheng Z."/>
        </authorList>
    </citation>
    <scope>NUCLEOTIDE SEQUENCE</scope>
    <source>
        <strain evidence="12">ZZ-2019</strain>
        <tissue evidence="12">Adductor muscle</tissue>
    </source>
</reference>
<accession>A0AA88XZY8</accession>
<evidence type="ECO:0000256" key="9">
    <source>
        <dbReference type="ARBA" id="ARBA00023136"/>
    </source>
</evidence>
<dbReference type="InterPro" id="IPR003593">
    <property type="entry name" value="AAA+_ATPase"/>
</dbReference>
<name>A0AA88XZY8_PINIB</name>
<dbReference type="GO" id="GO:0005524">
    <property type="term" value="F:ATP binding"/>
    <property type="evidence" value="ECO:0007669"/>
    <property type="project" value="UniProtKB-KW"/>
</dbReference>
<evidence type="ECO:0000256" key="2">
    <source>
        <dbReference type="ARBA" id="ARBA00006824"/>
    </source>
</evidence>
<dbReference type="InterPro" id="IPR027417">
    <property type="entry name" value="P-loop_NTPase"/>
</dbReference>
<comment type="similarity">
    <text evidence="3">Belongs to the ABC transporter superfamily. ABCA family.</text>
</comment>
<dbReference type="Gene3D" id="3.40.50.300">
    <property type="entry name" value="P-loop containing nucleotide triphosphate hydrolases"/>
    <property type="match status" value="3"/>
</dbReference>
<dbReference type="PROSITE" id="PS50893">
    <property type="entry name" value="ABC_TRANSPORTER_2"/>
    <property type="match status" value="2"/>
</dbReference>
<keyword evidence="13" id="KW-1185">Reference proteome</keyword>
<dbReference type="GO" id="GO:0016887">
    <property type="term" value="F:ATP hydrolysis activity"/>
    <property type="evidence" value="ECO:0007669"/>
    <property type="project" value="InterPro"/>
</dbReference>
<dbReference type="Pfam" id="PF23321">
    <property type="entry name" value="R1_ABCA1"/>
    <property type="match status" value="1"/>
</dbReference>
<evidence type="ECO:0000256" key="5">
    <source>
        <dbReference type="ARBA" id="ARBA00022692"/>
    </source>
</evidence>
<dbReference type="InterPro" id="IPR007248">
    <property type="entry name" value="Mpv17_PMP22"/>
</dbReference>
<dbReference type="InterPro" id="IPR017871">
    <property type="entry name" value="ABC_transporter-like_CS"/>
</dbReference>
<dbReference type="SUPFAM" id="SSF52540">
    <property type="entry name" value="P-loop containing nucleoside triphosphate hydrolases"/>
    <property type="match status" value="2"/>
</dbReference>
<comment type="caution">
    <text evidence="12">The sequence shown here is derived from an EMBL/GenBank/DDBJ whole genome shotgun (WGS) entry which is preliminary data.</text>
</comment>
<sequence length="2122" mass="241306">MLKSLFCRHLWITNTVASGSLLGLGDLITQNIEIRYARSKESDKPQKRHIDWKRAGRMLTVGITLGPVGHLWYSHLVDKLVKGAGVKVTLKKILADQTFAGPFFCRMNLLEGKGLNAGVEEVKEKFLTVYLMDWIIWPPAQFINFQYLPVKYRMVYVSFLTLCWNTILSYIKHKLNKPALSKLLQDFDLCPHSEEVSTGVSLEIWDIVCTSGSVLHALQFHPPEAKDTVKKELCSLSTMELQHLYKAIKNQYSIKRFFMQTLKFVFSNTKKFPNVLSIYSRMKQLFSDLKSVKSMNLQKLEKAFVDMSKQKINSTAIVAHLGDFVCGRNSFMRIDKNAKTTDIFERFQRNGRQPRKQADFNQTDYNYNLPLCRNLVDLLNSDVQTRVLWKSLRPVVLGRITYSPDTPAVRNVINLANRTFSDLARIVKLANDWDGYSDFIRDHFANSPTYDLLRTFSGSCLCDYVEEFTRKSMGKRNSHSICHFLNTLLNGKPEFGEMNWMEVLSFTKSAARIVADYGKCFTFDKFVGFPDEESLLRESAKMIENNTLWGALVFDVDPEKHYSELPTHVKYKIRMDSDRVEPTDRVRASSWRPGPRRAPGKETKFLSYGFAYLQDMVDHAIIKIQTGADTDIGVVVQQFPYPCYIQDTFQYAIDRVLPLFLVLAWVFSVAMICKNIVYEKEKRLKEVMRIMGLGNGVHWVAWFINAFFVMMITISILTVALKYGKVLEHSDPTLLLLFLTCFAIATIMQCFLFSVFFSHANLAACCAGFLYFTLYIPYVLAKRNEESMSLPVKLSVCLSSSISFGFGCHYIALFEEQALGVQWTNFFDSPITDDNFSLFYCILMMLMDSIIYGILTWYIEAVFPGQYGIPRPWYFPMQRSYWCGQHVAIETDPQLFSEDYDKEGKPIEEEPEGRILGVAIRHLKKVYSQGKKVAVDGLSLNFYEGQITSFLGHNGAGKTTTIMTVAEHLWFYSQLKGQSREDTNKEIKEMVNDTGMSHRKDEFPHMLSGGMKRKLSVAIAFVGNVKTVILDEPTAGVDPYSRRSIWELLLKFKQAYAQKQLLAFVRKYVRKAKLTEASQSELTFQLPEACAHNGDFEDLFMELEARHKELGISSFGISDTSLEEVFLKVADDTGDHASDEMTRRKLEEITDGGRVPRPVTKLSFRHNRKASFLRSMSMEERNEEVNLTENTGIKPCCYPLIACLKDLSNATGTFSHSSNELVKGGMLKLKQFCALFIKRFHHFRRSKKGFLCEVVMPVLFILISMVFAKVEPPYTEPEPLDIHPWHYTPKRGDPHLYMFYSNDAGDPTSDSLVNILKSDQGVGNRCMDPNIVSLEGTGCNSVDTVPYQYQLDMDMDTANLTADCSCSTGVQICPKGAEGPEPPLQLLASSDYLYDLTERNVSDWLKKTTKQFMKKRYGGFSFGEKTNLAKLNNDNIRELLRKLSSVEAIEESFKTKNKAIWSSMEYLLDRVAAGDISKVWFNNKGYIAVVAYINVMNNIILRSKLPQGKNHSQYGITTVNHPMQLSRQQSEQESKFNSKADVIVATCVIFAMSFIPASFVMTLIEERISSSKHLQFVSGVNPTIYWITNFLWDMLNYIVPCCLCICVFLAFDIDAYVSSTNLPSLILLLYLYGYATIPMMYPFSRLFDVPSTAMVTLKSINIFLGTTSTLSTFILEFLAEEDEGLKYINQIIKDILLILPQYCLGLGLLEMSRNQLYNDAFKKFDIAGSTSPLQWSMIGKNLFALALQGTFFFTLNLLIEYNFFCKPREITPPDNPIENEDADVSKERRRLLTGGAKEDILKVQNLSKVYKMNNAKGLYTAVDRLCVGVPAGQCFGLLGVNGAGKTTTFKMLTGNIPVSSGNAFLDDKSIVDEIDQIRHLIGYCPQFDAYDFLLTAKEVLVFYARIRGIPEKDVCSVADWAITRLGLIQYADKLSGSYSGGNKRKLSTGNSSDRKSQNYLPSKILVNLKDEPTTGMDPKARRFLWNCINNIVKDGRSVVLTSHSMEECEALCGRLAIMVNGTFRCIGSIQHLKNRFGDGYTILLRLAGENPSLTPLEHFIRLTFPGAKLKEKHHNMLQYQLGASFKLSYIFGQIESVRAEFNIEDYSVLQTTLDQVRKLERN</sequence>